<accession>A0AAV9KTB0</accession>
<protein>
    <submittedName>
        <fullName evidence="1">Uncharacterized protein</fullName>
    </submittedName>
</protein>
<proteinExistence type="predicted"/>
<evidence type="ECO:0000313" key="2">
    <source>
        <dbReference type="Proteomes" id="UP001311915"/>
    </source>
</evidence>
<organism evidence="1 2">
    <name type="scientific">Solanum pinnatisectum</name>
    <name type="common">tansyleaf nightshade</name>
    <dbReference type="NCBI Taxonomy" id="50273"/>
    <lineage>
        <taxon>Eukaryota</taxon>
        <taxon>Viridiplantae</taxon>
        <taxon>Streptophyta</taxon>
        <taxon>Embryophyta</taxon>
        <taxon>Tracheophyta</taxon>
        <taxon>Spermatophyta</taxon>
        <taxon>Magnoliopsida</taxon>
        <taxon>eudicotyledons</taxon>
        <taxon>Gunneridae</taxon>
        <taxon>Pentapetalae</taxon>
        <taxon>asterids</taxon>
        <taxon>lamiids</taxon>
        <taxon>Solanales</taxon>
        <taxon>Solanaceae</taxon>
        <taxon>Solanoideae</taxon>
        <taxon>Solaneae</taxon>
        <taxon>Solanum</taxon>
    </lineage>
</organism>
<gene>
    <name evidence="1" type="ORF">R3W88_014590</name>
</gene>
<evidence type="ECO:0000313" key="1">
    <source>
        <dbReference type="EMBL" id="KAK4716252.1"/>
    </source>
</evidence>
<sequence>MFNSIHPNKCLIKINLEKVHVNYDNRHLEKVEIKAQTLTEFYLFNSSFTLLGFPEYISSEFPYLKSLYVCLSKNMKKINLLSHKLDNLTLSDMPDFDEAIIDTPNLQSFELLNMEKVPRLCHVVGSRQMEVEIGLKNARTTNSTVELITFAKNLGRNITPSFDTSELKVLLDELKGQKTYRNRHYKCSDYICWCKCLGKL</sequence>
<keyword evidence="2" id="KW-1185">Reference proteome</keyword>
<dbReference type="EMBL" id="JAWPEI010000009">
    <property type="protein sequence ID" value="KAK4716252.1"/>
    <property type="molecule type" value="Genomic_DNA"/>
</dbReference>
<comment type="caution">
    <text evidence="1">The sequence shown here is derived from an EMBL/GenBank/DDBJ whole genome shotgun (WGS) entry which is preliminary data.</text>
</comment>
<dbReference type="AlphaFoldDB" id="A0AAV9KTB0"/>
<name>A0AAV9KTB0_9SOLN</name>
<reference evidence="1 2" key="1">
    <citation type="submission" date="2023-10" db="EMBL/GenBank/DDBJ databases">
        <title>Genome-Wide Identification Analysis in wild type Solanum Pinnatisectum Reveals Some Genes Defensing Phytophthora Infestans.</title>
        <authorList>
            <person name="Sun C."/>
        </authorList>
    </citation>
    <scope>NUCLEOTIDE SEQUENCE [LARGE SCALE GENOMIC DNA]</scope>
    <source>
        <strain evidence="1">LQN</strain>
        <tissue evidence="1">Leaf</tissue>
    </source>
</reference>
<dbReference type="Proteomes" id="UP001311915">
    <property type="component" value="Unassembled WGS sequence"/>
</dbReference>